<dbReference type="Gene3D" id="3.40.50.300">
    <property type="entry name" value="P-loop containing nucleotide triphosphate hydrolases"/>
    <property type="match status" value="2"/>
</dbReference>
<dbReference type="SUPFAM" id="SSF52540">
    <property type="entry name" value="P-loop containing nucleoside triphosphate hydrolases"/>
    <property type="match status" value="1"/>
</dbReference>
<dbReference type="GO" id="GO:0005525">
    <property type="term" value="F:GTP binding"/>
    <property type="evidence" value="ECO:0007669"/>
    <property type="project" value="UniProtKB-KW"/>
</dbReference>
<organism evidence="6 7">
    <name type="scientific">Mytilus coruscus</name>
    <name type="common">Sea mussel</name>
    <dbReference type="NCBI Taxonomy" id="42192"/>
    <lineage>
        <taxon>Eukaryota</taxon>
        <taxon>Metazoa</taxon>
        <taxon>Spiralia</taxon>
        <taxon>Lophotrochozoa</taxon>
        <taxon>Mollusca</taxon>
        <taxon>Bivalvia</taxon>
        <taxon>Autobranchia</taxon>
        <taxon>Pteriomorphia</taxon>
        <taxon>Mytilida</taxon>
        <taxon>Mytiloidea</taxon>
        <taxon>Mytilidae</taxon>
        <taxon>Mytilinae</taxon>
        <taxon>Mytilus</taxon>
    </lineage>
</organism>
<protein>
    <recommendedName>
        <fullName evidence="5">AIG1-type G domain-containing protein</fullName>
    </recommendedName>
</protein>
<name>A0A6J8CRY1_MYTCO</name>
<dbReference type="PANTHER" id="PTHR10903:SF170">
    <property type="entry name" value="GTPASE IMAP FAMILY MEMBER 7"/>
    <property type="match status" value="1"/>
</dbReference>
<evidence type="ECO:0000313" key="6">
    <source>
        <dbReference type="EMBL" id="CAC5398057.1"/>
    </source>
</evidence>
<keyword evidence="3" id="KW-0342">GTP-binding</keyword>
<proteinExistence type="inferred from homology"/>
<evidence type="ECO:0000256" key="3">
    <source>
        <dbReference type="ARBA" id="ARBA00023134"/>
    </source>
</evidence>
<feature type="domain" description="AIG1-type G" evidence="5">
    <location>
        <begin position="117"/>
        <end position="178"/>
    </location>
</feature>
<gene>
    <name evidence="6" type="ORF">MCOR_32455</name>
</gene>
<dbReference type="AlphaFoldDB" id="A0A6J8CRY1"/>
<feature type="region of interest" description="Disordered" evidence="4">
    <location>
        <begin position="13"/>
        <end position="76"/>
    </location>
</feature>
<keyword evidence="7" id="KW-1185">Reference proteome</keyword>
<reference evidence="6 7" key="1">
    <citation type="submission" date="2020-06" db="EMBL/GenBank/DDBJ databases">
        <authorList>
            <person name="Li R."/>
            <person name="Bekaert M."/>
        </authorList>
    </citation>
    <scope>NUCLEOTIDE SEQUENCE [LARGE SCALE GENOMIC DNA]</scope>
    <source>
        <strain evidence="7">wild</strain>
    </source>
</reference>
<evidence type="ECO:0000259" key="5">
    <source>
        <dbReference type="Pfam" id="PF04548"/>
    </source>
</evidence>
<dbReference type="EMBL" id="CACVKT020005808">
    <property type="protein sequence ID" value="CAC5398057.1"/>
    <property type="molecule type" value="Genomic_DNA"/>
</dbReference>
<dbReference type="PANTHER" id="PTHR10903">
    <property type="entry name" value="GTPASE, IMAP FAMILY MEMBER-RELATED"/>
    <property type="match status" value="1"/>
</dbReference>
<evidence type="ECO:0000256" key="1">
    <source>
        <dbReference type="ARBA" id="ARBA00008535"/>
    </source>
</evidence>
<evidence type="ECO:0000256" key="4">
    <source>
        <dbReference type="SAM" id="MobiDB-lite"/>
    </source>
</evidence>
<dbReference type="InterPro" id="IPR006703">
    <property type="entry name" value="G_AIG1"/>
</dbReference>
<evidence type="ECO:0000256" key="2">
    <source>
        <dbReference type="ARBA" id="ARBA00022741"/>
    </source>
</evidence>
<accession>A0A6J8CRY1</accession>
<dbReference type="Pfam" id="PF04548">
    <property type="entry name" value="AIG1"/>
    <property type="match status" value="1"/>
</dbReference>
<sequence>MYKEAERKIKAAIEKAREEEERRAREEQEKLRQQIEKEKQKEHKKKLEEEMIKLQKQHEEEKQRQEEEIRRQIRDQVQKSDRSIIEKIVDGVKSMKCKNDVEDRDEKTSQYERDEIRIVLTGKTGSGKSATGNSILGRDGFGTFHYASSATRICQVEEVIRRNKKLLIVDTPVFTKIDTLKGDTSTSLQQRLENYLQTVPKDLQSLLTNCNNRYTGLDNSQSSKRRMKQTEILLNLIESTVKINDRKYYDCTAFEQVQKRKMAELENERQIRVDNDRKRNEITRHRITNEVDKKYEDAFPKDIQNLKDQFFKF</sequence>
<dbReference type="InterPro" id="IPR027417">
    <property type="entry name" value="P-loop_NTPase"/>
</dbReference>
<keyword evidence="2" id="KW-0547">Nucleotide-binding</keyword>
<dbReference type="Proteomes" id="UP000507470">
    <property type="component" value="Unassembled WGS sequence"/>
</dbReference>
<dbReference type="InterPro" id="IPR045058">
    <property type="entry name" value="GIMA/IAN/Toc"/>
</dbReference>
<comment type="similarity">
    <text evidence="1">Belongs to the TRAFAC class TrmE-Era-EngA-EngB-Septin-like GTPase superfamily. AIG1/Toc34/Toc159-like paraseptin GTPase family. IAN subfamily.</text>
</comment>
<evidence type="ECO:0000313" key="7">
    <source>
        <dbReference type="Proteomes" id="UP000507470"/>
    </source>
</evidence>